<dbReference type="AlphaFoldDB" id="A0ABD0KUC7"/>
<feature type="non-terminal residue" evidence="1">
    <location>
        <position position="823"/>
    </location>
</feature>
<reference evidence="1 2" key="1">
    <citation type="journal article" date="2023" name="Sci. Data">
        <title>Genome assembly of the Korean intertidal mud-creeper Batillaria attramentaria.</title>
        <authorList>
            <person name="Patra A.K."/>
            <person name="Ho P.T."/>
            <person name="Jun S."/>
            <person name="Lee S.J."/>
            <person name="Kim Y."/>
            <person name="Won Y.J."/>
        </authorList>
    </citation>
    <scope>NUCLEOTIDE SEQUENCE [LARGE SCALE GENOMIC DNA]</scope>
    <source>
        <strain evidence="1">Wonlab-2016</strain>
    </source>
</reference>
<comment type="caution">
    <text evidence="1">The sequence shown here is derived from an EMBL/GenBank/DDBJ whole genome shotgun (WGS) entry which is preliminary data.</text>
</comment>
<evidence type="ECO:0000313" key="2">
    <source>
        <dbReference type="Proteomes" id="UP001519460"/>
    </source>
</evidence>
<organism evidence="1 2">
    <name type="scientific">Batillaria attramentaria</name>
    <dbReference type="NCBI Taxonomy" id="370345"/>
    <lineage>
        <taxon>Eukaryota</taxon>
        <taxon>Metazoa</taxon>
        <taxon>Spiralia</taxon>
        <taxon>Lophotrochozoa</taxon>
        <taxon>Mollusca</taxon>
        <taxon>Gastropoda</taxon>
        <taxon>Caenogastropoda</taxon>
        <taxon>Sorbeoconcha</taxon>
        <taxon>Cerithioidea</taxon>
        <taxon>Batillariidae</taxon>
        <taxon>Batillaria</taxon>
    </lineage>
</organism>
<accession>A0ABD0KUC7</accession>
<proteinExistence type="predicted"/>
<dbReference type="EMBL" id="JACVVK020000124">
    <property type="protein sequence ID" value="KAK7490711.1"/>
    <property type="molecule type" value="Genomic_DNA"/>
</dbReference>
<keyword evidence="2" id="KW-1185">Reference proteome</keyword>
<name>A0ABD0KUC7_9CAEN</name>
<gene>
    <name evidence="1" type="ORF">BaRGS_00018128</name>
</gene>
<evidence type="ECO:0000313" key="1">
    <source>
        <dbReference type="EMBL" id="KAK7490711.1"/>
    </source>
</evidence>
<sequence length="823" mass="92326">MHTKVLSILCWGISLLFPGLPLYLVAVLGADFTMVCPHMDLVDGQTYTLHCLVDGSRVNPDTCTSGVSQIFIELLDGGNVYRLIGHASFPSSRQESGELQKVYFVSKENTTYKYVYAVAFKASLAFHYRKSVRCRSDCRGFNQTPPLVINYTSCDPLNFHEHLPPMGYIQPPRADFLMTCPSHEFVDGQMYTLRCQVDGHEVNNDTCKALHVLRFELLDRDHNSTRLLGQAEYPACKPRPNDNVHCIGRDPTTKVQTYELQFWADSATMHGHSLRCRSDCDKNTTAIWSTCDPLLFRANTADFTLTCPAKGDLEDGEAYRLYCRVDGNALSTRCPEADMVLFELLDNNGSTIRPLATVGFSYFLEDCPEAGDSPMHGTFARCLLYHSKLPSKSSEHRCALTPSTEVFNMICPEGALHDSKAYRMECQVDTDELKRSCPEADKVIFEVLDGPRPEAIVGFASFPDCQYNTTHALHSYTQCEKYREPNISSYRVNVLIDWATMNEKYIRCRSNCAVTDRNTLIPGICGPLNVFPPDRKAVFEMACPDTALEDGEAYQLTCRVDLHKLQAGCPEADMVLFELTDNEGVTPHGVLGFSKFGVLNYTYPWTHDSYVRCLTRQLWTNVTVFEVNLLADHATMHGKSLRCRSNCAERTRNAVATASGYDSCTQIRFNLNSIRNLHHGECFSHGMPNSMIFSMDCPRTYFADGIKVQLSCSVKGRQLFENCPAAKKVIFEVMDGSRPRAVLGFSRFPRCFGLSKKRPSKDRSFARCVSKRNGIFIYQLNLLVQRKTLNGMSIRCRSNCAVSSSGGLGTSTCGPLHVYTHST</sequence>
<protein>
    <submittedName>
        <fullName evidence="1">Uncharacterized protein</fullName>
    </submittedName>
</protein>
<dbReference type="Proteomes" id="UP001519460">
    <property type="component" value="Unassembled WGS sequence"/>
</dbReference>